<accession>A0A482IAN5</accession>
<dbReference type="Proteomes" id="UP000295590">
    <property type="component" value="Segment"/>
</dbReference>
<dbReference type="EMBL" id="MK016662">
    <property type="protein sequence ID" value="QBP05846.1"/>
    <property type="molecule type" value="Genomic_DNA"/>
</dbReference>
<organism evidence="1 2">
    <name type="scientific">Synechococcus phage S-B28</name>
    <dbReference type="NCBI Taxonomy" id="2545435"/>
    <lineage>
        <taxon>Viruses</taxon>
        <taxon>Duplodnaviria</taxon>
        <taxon>Heunggongvirae</taxon>
        <taxon>Uroviricota</taxon>
        <taxon>Caudoviricetes</taxon>
        <taxon>Autographivirales</taxon>
        <taxon>Sechaudvirinae</taxon>
        <taxon>Qadamvirus</taxon>
        <taxon>Qadamvirus SB28</taxon>
    </lineage>
</organism>
<reference evidence="1 2" key="1">
    <citation type="submission" date="2018-10" db="EMBL/GenBank/DDBJ databases">
        <title>Isolation and Genetic Analysis of a Novel Cyanophage S-LB68 from the Huang Bohai.</title>
        <authorList>
            <person name="Liu X."/>
        </authorList>
    </citation>
    <scope>NUCLEOTIDE SEQUENCE [LARGE SCALE GENOMIC DNA]</scope>
</reference>
<dbReference type="RefSeq" id="YP_009820983.1">
    <property type="nucleotide sequence ID" value="NC_048171.1"/>
</dbReference>
<protein>
    <submittedName>
        <fullName evidence="1">Uncharacterized protein</fullName>
    </submittedName>
</protein>
<dbReference type="KEGG" id="vg:55012430"/>
<name>A0A482IAN5_9CAUD</name>
<keyword evidence="2" id="KW-1185">Reference proteome</keyword>
<evidence type="ECO:0000313" key="1">
    <source>
        <dbReference type="EMBL" id="QBP05846.1"/>
    </source>
</evidence>
<evidence type="ECO:0000313" key="2">
    <source>
        <dbReference type="Proteomes" id="UP000295590"/>
    </source>
</evidence>
<sequence>MVMNSNTLSGRETTTFTVVVPIDYYSEELIDPCKGTLLIDSYQATLIDDNLVEVKIKDVDDELIQGMTENDLVEWFGIDSEFIVSTNLEDLM</sequence>
<proteinExistence type="predicted"/>
<dbReference type="GeneID" id="55012430"/>